<dbReference type="Gene3D" id="1.10.760.10">
    <property type="entry name" value="Cytochrome c-like domain"/>
    <property type="match status" value="1"/>
</dbReference>
<accession>A0ABS3Y988</accession>
<evidence type="ECO:0000313" key="7">
    <source>
        <dbReference type="Proteomes" id="UP000679126"/>
    </source>
</evidence>
<dbReference type="InterPro" id="IPR012938">
    <property type="entry name" value="Glc/Sorbosone_DH"/>
</dbReference>
<dbReference type="InterPro" id="IPR011041">
    <property type="entry name" value="Quinoprot_gluc/sorb_DH_b-prop"/>
</dbReference>
<feature type="domain" description="Cytochrome c" evidence="5">
    <location>
        <begin position="401"/>
        <end position="483"/>
    </location>
</feature>
<evidence type="ECO:0000259" key="5">
    <source>
        <dbReference type="PROSITE" id="PS51007"/>
    </source>
</evidence>
<dbReference type="PANTHER" id="PTHR19328">
    <property type="entry name" value="HEDGEHOG-INTERACTING PROTEIN"/>
    <property type="match status" value="1"/>
</dbReference>
<protein>
    <submittedName>
        <fullName evidence="6">PQQ-dependent sugar dehydrogenase</fullName>
    </submittedName>
</protein>
<keyword evidence="2 4" id="KW-0479">Metal-binding</keyword>
<name>A0ABS3Y988_9BACT</name>
<evidence type="ECO:0000256" key="4">
    <source>
        <dbReference type="PROSITE-ProRule" id="PRU00433"/>
    </source>
</evidence>
<evidence type="ECO:0000256" key="1">
    <source>
        <dbReference type="ARBA" id="ARBA00022617"/>
    </source>
</evidence>
<dbReference type="InterPro" id="IPR011042">
    <property type="entry name" value="6-blade_b-propeller_TolB-like"/>
</dbReference>
<evidence type="ECO:0000256" key="3">
    <source>
        <dbReference type="ARBA" id="ARBA00023004"/>
    </source>
</evidence>
<dbReference type="InterPro" id="IPR009056">
    <property type="entry name" value="Cyt_c-like_dom"/>
</dbReference>
<comment type="caution">
    <text evidence="6">The sequence shown here is derived from an EMBL/GenBank/DDBJ whole genome shotgun (WGS) entry which is preliminary data.</text>
</comment>
<sequence>MTTSWNVSLLLVCFVAGSACRQQPRKSFSQPTESALALDATVLGVSTVIEDLNVPWEICWGPDGRIWFTEQSGSISAVTPETGERKVMLTIPEVYRQRSLGMLGMAVHPTEPYVFVDYTHLKKDSTIVSKLVRYTRTADTLKDPLLLLEFPGNTGHNGSRVTIAPDGKVMLATGDAARYPNAPDTASLNGKILRMNTDGSVPADNPYPGKLMWSRGHRNIQGLAYTSNGNFFASEHGDATDDELNLIRPKGYYAWPHIEGYADRPKEKTYADTFAFIPPVFSWTPTIAPAGIEHYMSGEIHEWRNTILMGTLKNASLRVIRLNERQDSVLGETVYLTGIFGRLRDLCVSPYGDVYLATSNRDWNPGQGFPKEHDDRIIRLSPIQSAGNLKMLPKSVNRNTASLAKGAMLYASYCEACHKPDGRGIKKTFPALDRSKVVTGDAAALVQLVLKGSKKNTGEQMPGFAFMPDEDLAAVTSYIRGAWRNQADSIPAADIRKIKEQEGL</sequence>
<keyword evidence="7" id="KW-1185">Reference proteome</keyword>
<dbReference type="PROSITE" id="PS51007">
    <property type="entry name" value="CYTC"/>
    <property type="match status" value="1"/>
</dbReference>
<evidence type="ECO:0000256" key="2">
    <source>
        <dbReference type="ARBA" id="ARBA00022723"/>
    </source>
</evidence>
<dbReference type="InterPro" id="IPR036909">
    <property type="entry name" value="Cyt_c-like_dom_sf"/>
</dbReference>
<dbReference type="SUPFAM" id="SSF46626">
    <property type="entry name" value="Cytochrome c"/>
    <property type="match status" value="1"/>
</dbReference>
<dbReference type="Proteomes" id="UP000679126">
    <property type="component" value="Unassembled WGS sequence"/>
</dbReference>
<dbReference type="Pfam" id="PF07995">
    <property type="entry name" value="GSDH"/>
    <property type="match status" value="1"/>
</dbReference>
<organism evidence="6 7">
    <name type="scientific">Chitinophaga chungangae</name>
    <dbReference type="NCBI Taxonomy" id="2821488"/>
    <lineage>
        <taxon>Bacteria</taxon>
        <taxon>Pseudomonadati</taxon>
        <taxon>Bacteroidota</taxon>
        <taxon>Chitinophagia</taxon>
        <taxon>Chitinophagales</taxon>
        <taxon>Chitinophagaceae</taxon>
        <taxon>Chitinophaga</taxon>
    </lineage>
</organism>
<proteinExistence type="predicted"/>
<gene>
    <name evidence="6" type="ORF">J7I43_03450</name>
</gene>
<dbReference type="EMBL" id="JAGHKP010000001">
    <property type="protein sequence ID" value="MBO9151247.1"/>
    <property type="molecule type" value="Genomic_DNA"/>
</dbReference>
<dbReference type="SUPFAM" id="SSF50952">
    <property type="entry name" value="Soluble quinoprotein glucose dehydrogenase"/>
    <property type="match status" value="1"/>
</dbReference>
<keyword evidence="3 4" id="KW-0408">Iron</keyword>
<dbReference type="RefSeq" id="WP_209143266.1">
    <property type="nucleotide sequence ID" value="NZ_JAGHKP010000001.1"/>
</dbReference>
<dbReference type="PANTHER" id="PTHR19328:SF13">
    <property type="entry name" value="HIPL1 PROTEIN"/>
    <property type="match status" value="1"/>
</dbReference>
<dbReference type="Gene3D" id="2.120.10.30">
    <property type="entry name" value="TolB, C-terminal domain"/>
    <property type="match status" value="1"/>
</dbReference>
<keyword evidence="1 4" id="KW-0349">Heme</keyword>
<reference evidence="7" key="1">
    <citation type="submission" date="2021-03" db="EMBL/GenBank/DDBJ databases">
        <title>Assistant Professor.</title>
        <authorList>
            <person name="Huq M.A."/>
        </authorList>
    </citation>
    <scope>NUCLEOTIDE SEQUENCE [LARGE SCALE GENOMIC DNA]</scope>
    <source>
        <strain evidence="7">MAH-28</strain>
    </source>
</reference>
<dbReference type="Pfam" id="PF13442">
    <property type="entry name" value="Cytochrome_CBB3"/>
    <property type="match status" value="1"/>
</dbReference>
<evidence type="ECO:0000313" key="6">
    <source>
        <dbReference type="EMBL" id="MBO9151247.1"/>
    </source>
</evidence>